<dbReference type="PaxDb" id="55529-EKX53347"/>
<gene>
    <name evidence="5" type="ORF">GUITHDRAFT_101050</name>
</gene>
<dbReference type="HOGENOM" id="CLU_462692_0_0_1"/>
<dbReference type="InterPro" id="IPR011992">
    <property type="entry name" value="EF-hand-dom_pair"/>
</dbReference>
<keyword evidence="1" id="KW-0106">Calcium</keyword>
<dbReference type="InterPro" id="IPR002048">
    <property type="entry name" value="EF_hand_dom"/>
</dbReference>
<reference evidence="5 7" key="1">
    <citation type="journal article" date="2012" name="Nature">
        <title>Algal genomes reveal evolutionary mosaicism and the fate of nucleomorphs.</title>
        <authorList>
            <consortium name="DOE Joint Genome Institute"/>
            <person name="Curtis B.A."/>
            <person name="Tanifuji G."/>
            <person name="Burki F."/>
            <person name="Gruber A."/>
            <person name="Irimia M."/>
            <person name="Maruyama S."/>
            <person name="Arias M.C."/>
            <person name="Ball S.G."/>
            <person name="Gile G.H."/>
            <person name="Hirakawa Y."/>
            <person name="Hopkins J.F."/>
            <person name="Kuo A."/>
            <person name="Rensing S.A."/>
            <person name="Schmutz J."/>
            <person name="Symeonidi A."/>
            <person name="Elias M."/>
            <person name="Eveleigh R.J."/>
            <person name="Herman E.K."/>
            <person name="Klute M.J."/>
            <person name="Nakayama T."/>
            <person name="Obornik M."/>
            <person name="Reyes-Prieto A."/>
            <person name="Armbrust E.V."/>
            <person name="Aves S.J."/>
            <person name="Beiko R.G."/>
            <person name="Coutinho P."/>
            <person name="Dacks J.B."/>
            <person name="Durnford D.G."/>
            <person name="Fast N.M."/>
            <person name="Green B.R."/>
            <person name="Grisdale C.J."/>
            <person name="Hempel F."/>
            <person name="Henrissat B."/>
            <person name="Hoppner M.P."/>
            <person name="Ishida K."/>
            <person name="Kim E."/>
            <person name="Koreny L."/>
            <person name="Kroth P.G."/>
            <person name="Liu Y."/>
            <person name="Malik S.B."/>
            <person name="Maier U.G."/>
            <person name="McRose D."/>
            <person name="Mock T."/>
            <person name="Neilson J.A."/>
            <person name="Onodera N.T."/>
            <person name="Poole A.M."/>
            <person name="Pritham E.J."/>
            <person name="Richards T.A."/>
            <person name="Rocap G."/>
            <person name="Roy S.W."/>
            <person name="Sarai C."/>
            <person name="Schaack S."/>
            <person name="Shirato S."/>
            <person name="Slamovits C.H."/>
            <person name="Spencer D.F."/>
            <person name="Suzuki S."/>
            <person name="Worden A.Z."/>
            <person name="Zauner S."/>
            <person name="Barry K."/>
            <person name="Bell C."/>
            <person name="Bharti A.K."/>
            <person name="Crow J.A."/>
            <person name="Grimwood J."/>
            <person name="Kramer R."/>
            <person name="Lindquist E."/>
            <person name="Lucas S."/>
            <person name="Salamov A."/>
            <person name="McFadden G.I."/>
            <person name="Lane C.E."/>
            <person name="Keeling P.J."/>
            <person name="Gray M.W."/>
            <person name="Grigoriev I.V."/>
            <person name="Archibald J.M."/>
        </authorList>
    </citation>
    <scope>NUCLEOTIDE SEQUENCE</scope>
    <source>
        <strain evidence="5 7">CCMP2712</strain>
    </source>
</reference>
<dbReference type="OMA" id="NDAMAVE"/>
<dbReference type="EMBL" id="JH992970">
    <property type="protein sequence ID" value="EKX53347.1"/>
    <property type="molecule type" value="Genomic_DNA"/>
</dbReference>
<keyword evidence="2" id="KW-0175">Coiled coil</keyword>
<evidence type="ECO:0000313" key="5">
    <source>
        <dbReference type="EMBL" id="EKX53347.1"/>
    </source>
</evidence>
<dbReference type="Proteomes" id="UP000011087">
    <property type="component" value="Unassembled WGS sequence"/>
</dbReference>
<sequence length="590" mass="66003">MTSAFLASVGSDSAYSFNSLRSSVSLRKSFSREGSEIYQGRVGRLEVEEISAIFRKLDLDKDGRVSDGELVRGMKHTPQVAIRFLQSDNPVLRVLADKASEGKLSADGLESFTLQDFTDLCSKTSDRSQVCVRFIGRHGLDEQVCFIPSMTSSASFSRFQATTVPYDPTGVEDQVRDRSLASKDFNDGQGQEKDLAVRMLASKQHELVTRLQGAVRDGERDALRIKKLEEALSAEAEARRDLEVHLRTAHKLEMERVMATHSNEEAKLREVMNVEMEEMVAAYEVQLADIRTSSAEEIKELRTAAEAKVASLESQVEELKKKLEEEVTSLAAANEALEKVRDEKAKLEDDKAIKGRAISQLQEAEKLLKATVSDLSQEAEKLKRISEEQKLELEQLEQQLEQERKESAMLAQRLQDVSQAYETFGERRKELEQVIASHEEVEDRKDAAVSEALKIAREAIGERDELARKHRSILAELKVQVNISKAKDGVLTLEALRRVVEVIGEDVGNPDDSLMLRCEEIQEAREEKLEELQVSTRTEDQAEEEEILPSGADTVTLSDPQDEGDESAGVKASSATRRTFGRFHATSRST</sequence>
<evidence type="ECO:0000256" key="3">
    <source>
        <dbReference type="SAM" id="MobiDB-lite"/>
    </source>
</evidence>
<dbReference type="InterPro" id="IPR018247">
    <property type="entry name" value="EF_Hand_1_Ca_BS"/>
</dbReference>
<feature type="region of interest" description="Disordered" evidence="3">
    <location>
        <begin position="528"/>
        <end position="590"/>
    </location>
</feature>
<dbReference type="GeneID" id="17310143"/>
<feature type="domain" description="EF-hand" evidence="4">
    <location>
        <begin position="45"/>
        <end position="80"/>
    </location>
</feature>
<proteinExistence type="predicted"/>
<reference evidence="7" key="2">
    <citation type="submission" date="2012-11" db="EMBL/GenBank/DDBJ databases">
        <authorList>
            <person name="Kuo A."/>
            <person name="Curtis B.A."/>
            <person name="Tanifuji G."/>
            <person name="Burki F."/>
            <person name="Gruber A."/>
            <person name="Irimia M."/>
            <person name="Maruyama S."/>
            <person name="Arias M.C."/>
            <person name="Ball S.G."/>
            <person name="Gile G.H."/>
            <person name="Hirakawa Y."/>
            <person name="Hopkins J.F."/>
            <person name="Rensing S.A."/>
            <person name="Schmutz J."/>
            <person name="Symeonidi A."/>
            <person name="Elias M."/>
            <person name="Eveleigh R.J."/>
            <person name="Herman E.K."/>
            <person name="Klute M.J."/>
            <person name="Nakayama T."/>
            <person name="Obornik M."/>
            <person name="Reyes-Prieto A."/>
            <person name="Armbrust E.V."/>
            <person name="Aves S.J."/>
            <person name="Beiko R.G."/>
            <person name="Coutinho P."/>
            <person name="Dacks J.B."/>
            <person name="Durnford D.G."/>
            <person name="Fast N.M."/>
            <person name="Green B.R."/>
            <person name="Grisdale C."/>
            <person name="Hempe F."/>
            <person name="Henrissat B."/>
            <person name="Hoppner M.P."/>
            <person name="Ishida K.-I."/>
            <person name="Kim E."/>
            <person name="Koreny L."/>
            <person name="Kroth P.G."/>
            <person name="Liu Y."/>
            <person name="Malik S.-B."/>
            <person name="Maier U.G."/>
            <person name="McRose D."/>
            <person name="Mock T."/>
            <person name="Neilson J.A."/>
            <person name="Onodera N.T."/>
            <person name="Poole A.M."/>
            <person name="Pritham E.J."/>
            <person name="Richards T.A."/>
            <person name="Rocap G."/>
            <person name="Roy S.W."/>
            <person name="Sarai C."/>
            <person name="Schaack S."/>
            <person name="Shirato S."/>
            <person name="Slamovits C.H."/>
            <person name="Spencer D.F."/>
            <person name="Suzuki S."/>
            <person name="Worden A.Z."/>
            <person name="Zauner S."/>
            <person name="Barry K."/>
            <person name="Bell C."/>
            <person name="Bharti A.K."/>
            <person name="Crow J.A."/>
            <person name="Grimwood J."/>
            <person name="Kramer R."/>
            <person name="Lindquist E."/>
            <person name="Lucas S."/>
            <person name="Salamov A."/>
            <person name="McFadden G.I."/>
            <person name="Lane C.E."/>
            <person name="Keeling P.J."/>
            <person name="Gray M.W."/>
            <person name="Grigoriev I.V."/>
            <person name="Archibald J.M."/>
        </authorList>
    </citation>
    <scope>NUCLEOTIDE SEQUENCE</scope>
    <source>
        <strain evidence="7">CCMP2712</strain>
    </source>
</reference>
<dbReference type="AlphaFoldDB" id="L1JYB7"/>
<organism evidence="5">
    <name type="scientific">Guillardia theta (strain CCMP2712)</name>
    <name type="common">Cryptophyte</name>
    <dbReference type="NCBI Taxonomy" id="905079"/>
    <lineage>
        <taxon>Eukaryota</taxon>
        <taxon>Cryptophyceae</taxon>
        <taxon>Pyrenomonadales</taxon>
        <taxon>Geminigeraceae</taxon>
        <taxon>Guillardia</taxon>
    </lineage>
</organism>
<dbReference type="EnsemblProtists" id="EKX53347">
    <property type="protein sequence ID" value="EKX53347"/>
    <property type="gene ID" value="GUITHDRAFT_101050"/>
</dbReference>
<keyword evidence="7" id="KW-1185">Reference proteome</keyword>
<dbReference type="PROSITE" id="PS50222">
    <property type="entry name" value="EF_HAND_2"/>
    <property type="match status" value="1"/>
</dbReference>
<feature type="coiled-coil region" evidence="2">
    <location>
        <begin position="295"/>
        <end position="420"/>
    </location>
</feature>
<dbReference type="GO" id="GO:0005509">
    <property type="term" value="F:calcium ion binding"/>
    <property type="evidence" value="ECO:0007669"/>
    <property type="project" value="InterPro"/>
</dbReference>
<dbReference type="PROSITE" id="PS00018">
    <property type="entry name" value="EF_HAND_1"/>
    <property type="match status" value="1"/>
</dbReference>
<evidence type="ECO:0000256" key="1">
    <source>
        <dbReference type="ARBA" id="ARBA00022837"/>
    </source>
</evidence>
<evidence type="ECO:0000259" key="4">
    <source>
        <dbReference type="PROSITE" id="PS50222"/>
    </source>
</evidence>
<evidence type="ECO:0000313" key="7">
    <source>
        <dbReference type="Proteomes" id="UP000011087"/>
    </source>
</evidence>
<reference evidence="6" key="3">
    <citation type="submission" date="2016-03" db="UniProtKB">
        <authorList>
            <consortium name="EnsemblProtists"/>
        </authorList>
    </citation>
    <scope>IDENTIFICATION</scope>
</reference>
<dbReference type="STRING" id="905079.L1JYB7"/>
<dbReference type="RefSeq" id="XP_005840327.1">
    <property type="nucleotide sequence ID" value="XM_005840270.1"/>
</dbReference>
<evidence type="ECO:0000256" key="2">
    <source>
        <dbReference type="SAM" id="Coils"/>
    </source>
</evidence>
<name>L1JYB7_GUITC</name>
<accession>L1JYB7</accession>
<dbReference type="SUPFAM" id="SSF47473">
    <property type="entry name" value="EF-hand"/>
    <property type="match status" value="1"/>
</dbReference>
<evidence type="ECO:0000313" key="6">
    <source>
        <dbReference type="EnsemblProtists" id="EKX53347"/>
    </source>
</evidence>
<protein>
    <recommendedName>
        <fullName evidence="4">EF-hand domain-containing protein</fullName>
    </recommendedName>
</protein>
<dbReference type="KEGG" id="gtt:GUITHDRAFT_101050"/>
<dbReference type="SMART" id="SM00054">
    <property type="entry name" value="EFh"/>
    <property type="match status" value="1"/>
</dbReference>